<dbReference type="STRING" id="1526571.AT746_07425"/>
<evidence type="ECO:0000259" key="6">
    <source>
        <dbReference type="Pfam" id="PF00892"/>
    </source>
</evidence>
<name>A0A0U3AHD7_9ALTE</name>
<dbReference type="AlphaFoldDB" id="A0A0U3AHD7"/>
<feature type="domain" description="EamA" evidence="6">
    <location>
        <begin position="8"/>
        <end position="138"/>
    </location>
</feature>
<organism evidence="7 8">
    <name type="scientific">Lacimicrobium alkaliphilum</name>
    <dbReference type="NCBI Taxonomy" id="1526571"/>
    <lineage>
        <taxon>Bacteria</taxon>
        <taxon>Pseudomonadati</taxon>
        <taxon>Pseudomonadota</taxon>
        <taxon>Gammaproteobacteria</taxon>
        <taxon>Alteromonadales</taxon>
        <taxon>Alteromonadaceae</taxon>
        <taxon>Lacimicrobium</taxon>
    </lineage>
</organism>
<dbReference type="EMBL" id="CP013650">
    <property type="protein sequence ID" value="ALS98113.1"/>
    <property type="molecule type" value="Genomic_DNA"/>
</dbReference>
<dbReference type="InterPro" id="IPR037185">
    <property type="entry name" value="EmrE-like"/>
</dbReference>
<evidence type="ECO:0000256" key="2">
    <source>
        <dbReference type="ARBA" id="ARBA00022692"/>
    </source>
</evidence>
<dbReference type="KEGG" id="lal:AT746_07425"/>
<evidence type="ECO:0000256" key="4">
    <source>
        <dbReference type="ARBA" id="ARBA00023136"/>
    </source>
</evidence>
<keyword evidence="2 5" id="KW-0812">Transmembrane</keyword>
<feature type="transmembrane region" description="Helical" evidence="5">
    <location>
        <begin position="260"/>
        <end position="277"/>
    </location>
</feature>
<reference evidence="7 8" key="1">
    <citation type="submission" date="2015-12" db="EMBL/GenBank/DDBJ databases">
        <title>Complete genome of Lacimicrobium alkaliphilum KCTC 32984.</title>
        <authorList>
            <person name="Kim S.-G."/>
            <person name="Lee Y.-J."/>
        </authorList>
    </citation>
    <scope>NUCLEOTIDE SEQUENCE [LARGE SCALE GENOMIC DNA]</scope>
    <source>
        <strain evidence="7 8">YelD216</strain>
    </source>
</reference>
<dbReference type="Pfam" id="PF00892">
    <property type="entry name" value="EamA"/>
    <property type="match status" value="2"/>
</dbReference>
<dbReference type="Proteomes" id="UP000068447">
    <property type="component" value="Chromosome"/>
</dbReference>
<protein>
    <recommendedName>
        <fullName evidence="6">EamA domain-containing protein</fullName>
    </recommendedName>
</protein>
<keyword evidence="8" id="KW-1185">Reference proteome</keyword>
<dbReference type="PANTHER" id="PTHR22911:SF6">
    <property type="entry name" value="SOLUTE CARRIER FAMILY 35 MEMBER G1"/>
    <property type="match status" value="1"/>
</dbReference>
<feature type="transmembrane region" description="Helical" evidence="5">
    <location>
        <begin position="178"/>
        <end position="199"/>
    </location>
</feature>
<proteinExistence type="predicted"/>
<keyword evidence="4 5" id="KW-0472">Membrane</keyword>
<dbReference type="GO" id="GO:0016020">
    <property type="term" value="C:membrane"/>
    <property type="evidence" value="ECO:0007669"/>
    <property type="project" value="UniProtKB-SubCell"/>
</dbReference>
<dbReference type="PANTHER" id="PTHR22911">
    <property type="entry name" value="ACYL-MALONYL CONDENSING ENZYME-RELATED"/>
    <property type="match status" value="1"/>
</dbReference>
<feature type="transmembrane region" description="Helical" evidence="5">
    <location>
        <begin position="36"/>
        <end position="55"/>
    </location>
</feature>
<feature type="transmembrane region" description="Helical" evidence="5">
    <location>
        <begin position="235"/>
        <end position="254"/>
    </location>
</feature>
<comment type="subcellular location">
    <subcellularLocation>
        <location evidence="1">Membrane</location>
        <topology evidence="1">Multi-pass membrane protein</topology>
    </subcellularLocation>
</comment>
<accession>A0A0U3AHD7</accession>
<evidence type="ECO:0000256" key="1">
    <source>
        <dbReference type="ARBA" id="ARBA00004141"/>
    </source>
</evidence>
<feature type="transmembrane region" description="Helical" evidence="5">
    <location>
        <begin position="123"/>
        <end position="139"/>
    </location>
</feature>
<dbReference type="SUPFAM" id="SSF103481">
    <property type="entry name" value="Multidrug resistance efflux transporter EmrE"/>
    <property type="match status" value="2"/>
</dbReference>
<evidence type="ECO:0000313" key="8">
    <source>
        <dbReference type="Proteomes" id="UP000068447"/>
    </source>
</evidence>
<feature type="transmembrane region" description="Helical" evidence="5">
    <location>
        <begin position="205"/>
        <end position="223"/>
    </location>
</feature>
<sequence length="283" mass="31139">MGSPVVVGAICLIVAEALFAGIGALVKHLSTDMNQFQLVFFRNLFALIALMPWILRMGKVGLKTEHFGLHLLRSTSGLIAMYCFFYVLAHIPLAQAMMALLVAPFIVPIIARIWLKELISHKSLMAIGLGFIGAGFILRPEGENMNLFILLALICATLVAFTKCTIRKLSGSEPPARIVFYFTFLATIVSLVPMLLNWHALPEAVWKWLGLMGVMAAAGQLLMTKAFQLASPVRIGLLTYSSVFFAALLGYIFWAEPISAGLIGGAVLIIWAANMTLRQRWLW</sequence>
<dbReference type="RefSeq" id="WP_062478540.1">
    <property type="nucleotide sequence ID" value="NZ_CP013650.1"/>
</dbReference>
<gene>
    <name evidence="7" type="ORF">AT746_07425</name>
</gene>
<dbReference type="InterPro" id="IPR000620">
    <property type="entry name" value="EamA_dom"/>
</dbReference>
<evidence type="ECO:0000256" key="3">
    <source>
        <dbReference type="ARBA" id="ARBA00022989"/>
    </source>
</evidence>
<evidence type="ECO:0000256" key="5">
    <source>
        <dbReference type="SAM" id="Phobius"/>
    </source>
</evidence>
<dbReference type="OrthoDB" id="148351at2"/>
<feature type="domain" description="EamA" evidence="6">
    <location>
        <begin position="149"/>
        <end position="273"/>
    </location>
</feature>
<keyword evidence="3 5" id="KW-1133">Transmembrane helix</keyword>
<evidence type="ECO:0000313" key="7">
    <source>
        <dbReference type="EMBL" id="ALS98113.1"/>
    </source>
</evidence>
<feature type="transmembrane region" description="Helical" evidence="5">
    <location>
        <begin position="93"/>
        <end position="111"/>
    </location>
</feature>
<feature type="transmembrane region" description="Helical" evidence="5">
    <location>
        <begin position="145"/>
        <end position="166"/>
    </location>
</feature>